<evidence type="ECO:0000256" key="1">
    <source>
        <dbReference type="SAM" id="Phobius"/>
    </source>
</evidence>
<gene>
    <name evidence="2" type="ORF">HLUCCX14_15195</name>
</gene>
<dbReference type="PATRIC" id="fig|1305731.5.peg.1810"/>
<proteinExistence type="predicted"/>
<accession>A0A0P8B1I4</accession>
<dbReference type="EMBL" id="LJZQ01000029">
    <property type="protein sequence ID" value="KPQ27414.1"/>
    <property type="molecule type" value="Genomic_DNA"/>
</dbReference>
<sequence>MRLRRRKRVLSSFSQTALALRSAHSKVRHVRSEFERNKWWFQRSLEGIGELEVRDREEPTRFEKNASRYVEAQIAQLCDEAELLDKSIGEQLEIENIAAMFGLQRRIFWLTFVAAIAGLVGVISVWDKLVTLWGTLSAVIA</sequence>
<keyword evidence="1" id="KW-0812">Transmembrane</keyword>
<comment type="caution">
    <text evidence="2">The sequence shown here is derived from an EMBL/GenBank/DDBJ whole genome shotgun (WGS) entry which is preliminary data.</text>
</comment>
<name>A0A0P8B1I4_9GAMM</name>
<dbReference type="Proteomes" id="UP000050416">
    <property type="component" value="Unassembled WGS sequence"/>
</dbReference>
<evidence type="ECO:0000313" key="3">
    <source>
        <dbReference type="Proteomes" id="UP000050416"/>
    </source>
</evidence>
<keyword evidence="1" id="KW-0472">Membrane</keyword>
<protein>
    <submittedName>
        <fullName evidence="2">Uncharacterized protein</fullName>
    </submittedName>
</protein>
<evidence type="ECO:0000313" key="2">
    <source>
        <dbReference type="EMBL" id="KPQ27414.1"/>
    </source>
</evidence>
<organism evidence="2 3">
    <name type="scientific">Marinobacter excellens HL-55</name>
    <dbReference type="NCBI Taxonomy" id="1305731"/>
    <lineage>
        <taxon>Bacteria</taxon>
        <taxon>Pseudomonadati</taxon>
        <taxon>Pseudomonadota</taxon>
        <taxon>Gammaproteobacteria</taxon>
        <taxon>Pseudomonadales</taxon>
        <taxon>Marinobacteraceae</taxon>
        <taxon>Marinobacter</taxon>
    </lineage>
</organism>
<keyword evidence="1" id="KW-1133">Transmembrane helix</keyword>
<feature type="transmembrane region" description="Helical" evidence="1">
    <location>
        <begin position="107"/>
        <end position="126"/>
    </location>
</feature>
<dbReference type="AlphaFoldDB" id="A0A0P8B1I4"/>
<dbReference type="STRING" id="1305731.GCA_000934705_03201"/>
<reference evidence="2 3" key="1">
    <citation type="submission" date="2015-09" db="EMBL/GenBank/DDBJ databases">
        <title>Identification and resolution of microdiversity through metagenomic sequencing of parallel consortia.</title>
        <authorList>
            <person name="Nelson W.C."/>
            <person name="Romine M.F."/>
            <person name="Lindemann S.R."/>
        </authorList>
    </citation>
    <scope>NUCLEOTIDE SEQUENCE [LARGE SCALE GENOMIC DNA]</scope>
    <source>
        <strain evidence="2">HL-55</strain>
    </source>
</reference>